<organism evidence="2 3">
    <name type="scientific">Pseudoprevotella muciniphila</name>
    <dbReference type="NCBI Taxonomy" id="2133944"/>
    <lineage>
        <taxon>Bacteria</taxon>
        <taxon>Pseudomonadati</taxon>
        <taxon>Bacteroidota</taxon>
        <taxon>Bacteroidia</taxon>
        <taxon>Bacteroidales</taxon>
        <taxon>Prevotellaceae</taxon>
        <taxon>Pseudoprevotella</taxon>
    </lineage>
</organism>
<dbReference type="Proteomes" id="UP000249375">
    <property type="component" value="Chromosome"/>
</dbReference>
<keyword evidence="3" id="KW-1185">Reference proteome</keyword>
<proteinExistence type="predicted"/>
<dbReference type="SUPFAM" id="SSF82153">
    <property type="entry name" value="FAS1 domain"/>
    <property type="match status" value="1"/>
</dbReference>
<sequence>MKLNRLNLIRGIQMLFLVGIVSFFAGCSEEIDDSNYAIKDKPTLTELITGNDSLSYIKAILEEVRLSSSDRASSLSSVLSARGNYTVFAPTNEAVEAYCEKITGSKDVSQLTYEQKQLIAYSCIIDCGRANAYESAEFPVNGSFLNTNLNDRLLSCVVNENDVYIINGTSPVQTADYEATNGYLHLVSTVIAPSGNNVAELIKSADNLKIFGKLLEITGLQDSLAIEKDMDYENDENLPETRYWSSVAYQGSNQNWDIPRHRYLGFTAFVETDSVFQKEWGITMPQTNDFGDITNWEAIEPQIKAKVQAAYPDATSDDPKNPNSAFYRFVAYHFIKGKMAYNRFVHHCCEHNYRFGSNILEPQEVNYTVDIWDYFYTINMGSDGRRGLIKVLQVPTGEHEIYLNRISKYDNGIKGTYKEISTRPYTTGSGINIKINANNGANDNNASNGYYYPIDGILLYDIETRRALGSERIRFDLTTITPELISNNFRAIKYQAFQHGYFEDISNETDGTEIYYLVCGWNGYGYWHDYQGDEYLFSGLYDFILRLPPVPIDGTYEIRMGSALNPSRGMCTIYFGESPDNTLPVGLPFDLRQGTNYNKDTGTFENYEVPYIKDEDLNFDEDLIIENDKELRTHGYMKAPAYFWDTMFQSSARDQGYGSLPALRRIITVADMKANKTYYLRFKSSLKKLDSQFFLDYFELVPANVFNGTEPEDIW</sequence>
<evidence type="ECO:0000313" key="3">
    <source>
        <dbReference type="Proteomes" id="UP000249375"/>
    </source>
</evidence>
<dbReference type="KEGG" id="alq:C7Y71_009385"/>
<dbReference type="OrthoDB" id="1119934at2"/>
<dbReference type="InterPro" id="IPR000782">
    <property type="entry name" value="FAS1_domain"/>
</dbReference>
<dbReference type="RefSeq" id="WP_111898110.1">
    <property type="nucleotide sequence ID" value="NZ_CP033459.1"/>
</dbReference>
<feature type="domain" description="FAS1" evidence="1">
    <location>
        <begin position="41"/>
        <end position="191"/>
    </location>
</feature>
<dbReference type="Gene3D" id="2.30.180.10">
    <property type="entry name" value="FAS1 domain"/>
    <property type="match status" value="2"/>
</dbReference>
<dbReference type="PROSITE" id="PS51257">
    <property type="entry name" value="PROKAR_LIPOPROTEIN"/>
    <property type="match status" value="1"/>
</dbReference>
<dbReference type="PROSITE" id="PS50213">
    <property type="entry name" value="FAS1"/>
    <property type="match status" value="1"/>
</dbReference>
<dbReference type="SMART" id="SM00554">
    <property type="entry name" value="FAS1"/>
    <property type="match status" value="1"/>
</dbReference>
<gene>
    <name evidence="2" type="ORF">C7Y71_009385</name>
</gene>
<dbReference type="Pfam" id="PF02469">
    <property type="entry name" value="Fasciclin"/>
    <property type="match status" value="1"/>
</dbReference>
<protein>
    <recommendedName>
        <fullName evidence="1">FAS1 domain-containing protein</fullName>
    </recommendedName>
</protein>
<evidence type="ECO:0000259" key="1">
    <source>
        <dbReference type="PROSITE" id="PS50213"/>
    </source>
</evidence>
<dbReference type="InterPro" id="IPR036378">
    <property type="entry name" value="FAS1_dom_sf"/>
</dbReference>
<dbReference type="EMBL" id="CP033459">
    <property type="protein sequence ID" value="QFQ13205.1"/>
    <property type="molecule type" value="Genomic_DNA"/>
</dbReference>
<dbReference type="AlphaFoldDB" id="A0A5P8E855"/>
<dbReference type="PANTHER" id="PTHR10900">
    <property type="entry name" value="PERIOSTIN-RELATED"/>
    <property type="match status" value="1"/>
</dbReference>
<evidence type="ECO:0000313" key="2">
    <source>
        <dbReference type="EMBL" id="QFQ13205.1"/>
    </source>
</evidence>
<reference evidence="2 3" key="1">
    <citation type="submission" date="2018-11" db="EMBL/GenBank/DDBJ databases">
        <authorList>
            <person name="Na S.W."/>
            <person name="Baik M."/>
        </authorList>
    </citation>
    <scope>NUCLEOTIDE SEQUENCE [LARGE SCALE GENOMIC DNA]</scope>
    <source>
        <strain evidence="2 3">E39</strain>
    </source>
</reference>
<name>A0A5P8E855_9BACT</name>
<accession>A0A5P8E855</accession>
<dbReference type="PANTHER" id="PTHR10900:SF77">
    <property type="entry name" value="FI19380P1"/>
    <property type="match status" value="1"/>
</dbReference>
<dbReference type="InterPro" id="IPR050904">
    <property type="entry name" value="Adhesion/Biosynth-related"/>
</dbReference>